<dbReference type="Pfam" id="PF07719">
    <property type="entry name" value="TPR_2"/>
    <property type="match status" value="1"/>
</dbReference>
<dbReference type="PANTHER" id="PTHR44943">
    <property type="entry name" value="CELLULOSE SYNTHASE OPERON PROTEIN C"/>
    <property type="match status" value="1"/>
</dbReference>
<proteinExistence type="predicted"/>
<keyword evidence="1" id="KW-0677">Repeat</keyword>
<dbReference type="PANTHER" id="PTHR44943:SF4">
    <property type="entry name" value="TPR REPEAT-CONTAINING PROTEIN MJ0798"/>
    <property type="match status" value="1"/>
</dbReference>
<protein>
    <recommendedName>
        <fullName evidence="7">Tetratricopeptide repeat protein</fullName>
    </recommendedName>
</protein>
<dbReference type="EMBL" id="CAJJDP010000219">
    <property type="protein sequence ID" value="CAD8215218.1"/>
    <property type="molecule type" value="Genomic_DNA"/>
</dbReference>
<keyword evidence="4" id="KW-1133">Transmembrane helix</keyword>
<dbReference type="SMART" id="SM00028">
    <property type="entry name" value="TPR"/>
    <property type="match status" value="5"/>
</dbReference>
<sequence length="446" mass="52937">MFNKQKAQFCQIHKSQICIGFCVSKNCPSNPFYCQKCLEQDHEDHKESCKEFGQITKDFTDLIKAKKSHLDKVKEKQIQLQQLGRYQVDAYERQIDELRNIQRNFSKKKHSSLSNQQIKIFKEQYCIDRQLDDCKFQQGLVNELTQMEQLIQSLELIKEDCLKNRRYKLKENIINCLSIGGCWCVQIIIIMILFYFFLLLAFIIPWMYYESEEQLRYYQAIQSKPFIETFVDQTQYFTQANDLYLKGDYSQAIKYYNKAIDLQQIQQWDNAIGLQQGNASIYFHNGNALAKLYYFELAVQNYNKALKINSENDAIYMNKGYVLTKLNRFTQAIECYDEAIKINFLNDEAYYNKGKALHQVQRYLEALESYNKAIHIKPNNQHYHNSKGLTLHKLKEYHQAIESYDFALKISIDQQILTNKNDSLLNLDKIDKPQEFKKDSLLEIRK</sequence>
<keyword evidence="2 3" id="KW-0802">TPR repeat</keyword>
<feature type="repeat" description="TPR" evidence="3">
    <location>
        <begin position="347"/>
        <end position="380"/>
    </location>
</feature>
<feature type="repeat" description="TPR" evidence="3">
    <location>
        <begin position="313"/>
        <end position="346"/>
    </location>
</feature>
<keyword evidence="4" id="KW-0472">Membrane</keyword>
<feature type="repeat" description="TPR" evidence="3">
    <location>
        <begin position="279"/>
        <end position="312"/>
    </location>
</feature>
<dbReference type="Proteomes" id="UP000683925">
    <property type="component" value="Unassembled WGS sequence"/>
</dbReference>
<dbReference type="InterPro" id="IPR051685">
    <property type="entry name" value="Ycf3/AcsC/BcsC/TPR_MFPF"/>
</dbReference>
<keyword evidence="4" id="KW-0812">Transmembrane</keyword>
<dbReference type="OrthoDB" id="1658288at2759"/>
<comment type="caution">
    <text evidence="5">The sequence shown here is derived from an EMBL/GenBank/DDBJ whole genome shotgun (WGS) entry which is preliminary data.</text>
</comment>
<dbReference type="PROSITE" id="PS50005">
    <property type="entry name" value="TPR"/>
    <property type="match status" value="4"/>
</dbReference>
<evidence type="ECO:0000256" key="1">
    <source>
        <dbReference type="ARBA" id="ARBA00022737"/>
    </source>
</evidence>
<evidence type="ECO:0008006" key="7">
    <source>
        <dbReference type="Google" id="ProtNLM"/>
    </source>
</evidence>
<evidence type="ECO:0000256" key="2">
    <source>
        <dbReference type="ARBA" id="ARBA00022803"/>
    </source>
</evidence>
<reference evidence="5" key="1">
    <citation type="submission" date="2021-01" db="EMBL/GenBank/DDBJ databases">
        <authorList>
            <consortium name="Genoscope - CEA"/>
            <person name="William W."/>
        </authorList>
    </citation>
    <scope>NUCLEOTIDE SEQUENCE</scope>
</reference>
<evidence type="ECO:0000313" key="6">
    <source>
        <dbReference type="Proteomes" id="UP000683925"/>
    </source>
</evidence>
<organism evidence="5 6">
    <name type="scientific">Paramecium octaurelia</name>
    <dbReference type="NCBI Taxonomy" id="43137"/>
    <lineage>
        <taxon>Eukaryota</taxon>
        <taxon>Sar</taxon>
        <taxon>Alveolata</taxon>
        <taxon>Ciliophora</taxon>
        <taxon>Intramacronucleata</taxon>
        <taxon>Oligohymenophorea</taxon>
        <taxon>Peniculida</taxon>
        <taxon>Parameciidae</taxon>
        <taxon>Paramecium</taxon>
    </lineage>
</organism>
<keyword evidence="6" id="KW-1185">Reference proteome</keyword>
<accession>A0A8S1YNI7</accession>
<dbReference type="AlphaFoldDB" id="A0A8S1YNI7"/>
<dbReference type="InterPro" id="IPR019734">
    <property type="entry name" value="TPR_rpt"/>
</dbReference>
<dbReference type="PROSITE" id="PS50293">
    <property type="entry name" value="TPR_REGION"/>
    <property type="match status" value="1"/>
</dbReference>
<feature type="repeat" description="TPR" evidence="3">
    <location>
        <begin position="233"/>
        <end position="266"/>
    </location>
</feature>
<evidence type="ECO:0000313" key="5">
    <source>
        <dbReference type="EMBL" id="CAD8215218.1"/>
    </source>
</evidence>
<dbReference type="InterPro" id="IPR013105">
    <property type="entry name" value="TPR_2"/>
</dbReference>
<dbReference type="Pfam" id="PF13181">
    <property type="entry name" value="TPR_8"/>
    <property type="match status" value="2"/>
</dbReference>
<evidence type="ECO:0000256" key="3">
    <source>
        <dbReference type="PROSITE-ProRule" id="PRU00339"/>
    </source>
</evidence>
<dbReference type="Pfam" id="PF13414">
    <property type="entry name" value="TPR_11"/>
    <property type="match status" value="1"/>
</dbReference>
<gene>
    <name evidence="5" type="ORF">POCTA_138.1.T2150006</name>
</gene>
<feature type="transmembrane region" description="Helical" evidence="4">
    <location>
        <begin position="173"/>
        <end position="206"/>
    </location>
</feature>
<evidence type="ECO:0000256" key="4">
    <source>
        <dbReference type="SAM" id="Phobius"/>
    </source>
</evidence>
<name>A0A8S1YNI7_PAROT</name>